<comment type="caution">
    <text evidence="1">The sequence shown here is derived from an EMBL/GenBank/DDBJ whole genome shotgun (WGS) entry which is preliminary data.</text>
</comment>
<name>A0A840L121_9BURK</name>
<gene>
    <name evidence="1" type="ORF">HNP55_000629</name>
</gene>
<dbReference type="AlphaFoldDB" id="A0A840L121"/>
<sequence>MHPTIIHIHTDAPPKPAWGAPCNGCGLCCLSEPCPIGMLVSRKRHGICKALRWSDEVNRYVCGMLLAPAEVLGWPAQGLLSRWLAPWLARRSRRWIAAGLGCDAHIQALPQEPGP</sequence>
<proteinExistence type="predicted"/>
<dbReference type="EMBL" id="JACHLP010000001">
    <property type="protein sequence ID" value="MBB4842134.1"/>
    <property type="molecule type" value="Genomic_DNA"/>
</dbReference>
<organism evidence="1 2">
    <name type="scientific">Roseateles oligotrophus</name>
    <dbReference type="NCBI Taxonomy" id="1769250"/>
    <lineage>
        <taxon>Bacteria</taxon>
        <taxon>Pseudomonadati</taxon>
        <taxon>Pseudomonadota</taxon>
        <taxon>Betaproteobacteria</taxon>
        <taxon>Burkholderiales</taxon>
        <taxon>Sphaerotilaceae</taxon>
        <taxon>Roseateles</taxon>
    </lineage>
</organism>
<protein>
    <recommendedName>
        <fullName evidence="3">4Fe-4S ferredoxin-type domain-containing protein</fullName>
    </recommendedName>
</protein>
<dbReference type="RefSeq" id="WP_184296067.1">
    <property type="nucleotide sequence ID" value="NZ_JACHLP010000001.1"/>
</dbReference>
<evidence type="ECO:0008006" key="3">
    <source>
        <dbReference type="Google" id="ProtNLM"/>
    </source>
</evidence>
<reference evidence="1 2" key="1">
    <citation type="submission" date="2020-08" db="EMBL/GenBank/DDBJ databases">
        <title>Functional genomics of gut bacteria from endangered species of beetles.</title>
        <authorList>
            <person name="Carlos-Shanley C."/>
        </authorList>
    </citation>
    <scope>NUCLEOTIDE SEQUENCE [LARGE SCALE GENOMIC DNA]</scope>
    <source>
        <strain evidence="1 2">S00239</strain>
    </source>
</reference>
<evidence type="ECO:0000313" key="2">
    <source>
        <dbReference type="Proteomes" id="UP000562027"/>
    </source>
</evidence>
<evidence type="ECO:0000313" key="1">
    <source>
        <dbReference type="EMBL" id="MBB4842134.1"/>
    </source>
</evidence>
<keyword evidence="2" id="KW-1185">Reference proteome</keyword>
<accession>A0A840L121</accession>
<dbReference type="Proteomes" id="UP000562027">
    <property type="component" value="Unassembled WGS sequence"/>
</dbReference>